<evidence type="ECO:0000313" key="3">
    <source>
        <dbReference type="EMBL" id="MBL4933638.1"/>
    </source>
</evidence>
<dbReference type="Pfam" id="PF24883">
    <property type="entry name" value="NPHP3_N"/>
    <property type="match status" value="1"/>
</dbReference>
<keyword evidence="3" id="KW-0547">Nucleotide-binding</keyword>
<keyword evidence="1" id="KW-0677">Repeat</keyword>
<dbReference type="Proteomes" id="UP000623681">
    <property type="component" value="Unassembled WGS sequence"/>
</dbReference>
<keyword evidence="4" id="KW-1185">Reference proteome</keyword>
<dbReference type="SUPFAM" id="SSF52540">
    <property type="entry name" value="P-loop containing nucleoside triphosphate hydrolases"/>
    <property type="match status" value="1"/>
</dbReference>
<accession>A0A937FI86</accession>
<dbReference type="InterPro" id="IPR027417">
    <property type="entry name" value="P-loop_NTPase"/>
</dbReference>
<proteinExistence type="predicted"/>
<protein>
    <submittedName>
        <fullName evidence="3">ATP-binding protein</fullName>
    </submittedName>
</protein>
<evidence type="ECO:0000313" key="4">
    <source>
        <dbReference type="Proteomes" id="UP000623681"/>
    </source>
</evidence>
<dbReference type="Gene3D" id="3.40.50.300">
    <property type="entry name" value="P-loop containing nucleotide triphosphate hydrolases"/>
    <property type="match status" value="1"/>
</dbReference>
<dbReference type="SMART" id="SM00382">
    <property type="entry name" value="AAA"/>
    <property type="match status" value="1"/>
</dbReference>
<keyword evidence="3" id="KW-0067">ATP-binding</keyword>
<dbReference type="GO" id="GO:0005524">
    <property type="term" value="F:ATP binding"/>
    <property type="evidence" value="ECO:0007669"/>
    <property type="project" value="UniProtKB-KW"/>
</dbReference>
<dbReference type="InterPro" id="IPR056884">
    <property type="entry name" value="NPHP3-like_N"/>
</dbReference>
<dbReference type="EMBL" id="JAESWA010000027">
    <property type="protein sequence ID" value="MBL4933638.1"/>
    <property type="molecule type" value="Genomic_DNA"/>
</dbReference>
<gene>
    <name evidence="3" type="ORF">JK634_17795</name>
</gene>
<evidence type="ECO:0000259" key="2">
    <source>
        <dbReference type="SMART" id="SM00382"/>
    </source>
</evidence>
<dbReference type="InterPro" id="IPR003593">
    <property type="entry name" value="AAA+_ATPase"/>
</dbReference>
<dbReference type="PANTHER" id="PTHR10039">
    <property type="entry name" value="AMELOGENIN"/>
    <property type="match status" value="1"/>
</dbReference>
<dbReference type="RefSeq" id="WP_202769080.1">
    <property type="nucleotide sequence ID" value="NZ_JAESWA010000027.1"/>
</dbReference>
<feature type="domain" description="AAA+ ATPase" evidence="2">
    <location>
        <begin position="282"/>
        <end position="443"/>
    </location>
</feature>
<name>A0A937FI86_9CLOT</name>
<organism evidence="3 4">
    <name type="scientific">Clostridium paridis</name>
    <dbReference type="NCBI Taxonomy" id="2803863"/>
    <lineage>
        <taxon>Bacteria</taxon>
        <taxon>Bacillati</taxon>
        <taxon>Bacillota</taxon>
        <taxon>Clostridia</taxon>
        <taxon>Eubacteriales</taxon>
        <taxon>Clostridiaceae</taxon>
        <taxon>Clostridium</taxon>
    </lineage>
</organism>
<reference evidence="3" key="1">
    <citation type="submission" date="2021-01" db="EMBL/GenBank/DDBJ databases">
        <title>Genome public.</title>
        <authorList>
            <person name="Liu C."/>
            <person name="Sun Q."/>
        </authorList>
    </citation>
    <scope>NUCLEOTIDE SEQUENCE</scope>
    <source>
        <strain evidence="3">YIM B02565</strain>
    </source>
</reference>
<comment type="caution">
    <text evidence="3">The sequence shown here is derived from an EMBL/GenBank/DDBJ whole genome shotgun (WGS) entry which is preliminary data.</text>
</comment>
<evidence type="ECO:0000256" key="1">
    <source>
        <dbReference type="ARBA" id="ARBA00022737"/>
    </source>
</evidence>
<sequence length="1931" mass="224676">MGLSDAHKGYEYQDLLTSYFIINDLLKGNSSEFKVDIKEYDDDKFDDLTVINNNEIVKRQIKYSDDKTVAKGDFSSIDYDLALDVLYNSWEKLDRDKEVSIKILLAWDYNDDIDFFQEVGASNDFTSPNVKQYKINIDKIWVMGEEKPISSWRRLRNNVANISRDNFKEFLQELKVELCLPKASLDIVNKGEMERITIECLKDFGVGTYPNHEISPEGVLLKLMNIVKNARANQRTLKTDQIVSALGLVVGYGNIEQLFPVDSSSNIYDENAFEKFYSNICKNNKTILIGEPGSGKSWFVTNFIEYLKSQNILFARHYCYTSLDDIFYTGRITSNIFLANLINDIMLVCPHLKDIKTSRFGVDESELQSLIDHIDKEIVIIIDGLDHIERIKSSHESTVGANKTDIIEIIKRINVPINVKIIVVSQPVSEVLELCEQNYKLIEIENWDTNTIGRYLEIRDISMYEEAGEVSLSSYLFNKSNGNPLYVTYLVNELSKSSFLDSWEDTLSSIPDYNDDLKGYYDYLLEQIDEDHKVVYVLSGASFYLSIGELKAITGLGNYVEKRIKILRSILKESAVNGGFIVYHESFRRYILELLYGNGLSIYDNIYKDLIVWLESIGVYSNIKAFNNLFRLLYESGQYDKLLEYANVEFVSESFFRGYGFDVIKKNSDYFVKAATKKKSFSKLVMLSELSNIVLNAEFYYEIYEEKFSMCIGQIHGFQWLSEMLIYEGKASMPLKEGLRVCYSCSRNFVTPPWKKYINGLLEKNKSHKNLNSDERKEQLKYLTAAAIDMDTNKDGVVRYATDSEYIEYMKIVLDEYDHRDRLDELISILTDMELMEQWRGLIEGSDEGQLNEEYVKDILNTVKTAEGIYGDTEGKVKYLVANAKKIYEEYSSDVEALVEEIADLSWFHNWIIFVFQSSVLEEESEIKGDKLVEVYSNLNRVTAVANHGIRTMDLYGLRQEIYDTIQKPLRGIILCKTEWEKILSIIVESSIDTMVTFQNAMMGPLTTDRLFELVTEISNNENYDFVLKHFGDVTDEQKTRRIHMDLADYYMQKSIFLYKNRNGQQGIHEFRNAIRMIMSYGQHRDRTLSRLMDTVEDIYGIDSEKGRKCIKRLGAMSVAVVRQTDGKETDDYQNEWSQLLCKYEPELGLKKFIVDSESYKQSWLCENTLETILTDWLTPRYSRIGNALFKTMPDKSSSDFIQAYLNNIAVIDKGKEVLLARTSVVDLISKFKFNDDAYEVEERFIETVTNLCEKYDIDCNLIKSKEYPVKSSNDEDNNVQIIETFSDKGVDEKNIYEVLDFMKSYGYSEEVNSIVKTYLVNNEEVSQEVRVVINQLVDFAFESPVFRKYSNIQERVICFGKMNEIIDGVRAYLNLRIYLTQKDGWYHKYNGYEFFTKAFDLDEKVTIDSYFEYFESMYKPFEGVNELSDNIIKMLSGLDDWREEVLALWDLVYDVIDFRLSCRVEIEWEKIEKEFEEYCIEELLYHALLVRLRYGTADIHKSVFASIETLLTQDAERAMFIRPFKRVLANHFKYINLSIVMLIQLVEDMYSYKEREKYQLVDLDDYICINAYGDDGFLLNFLLGGDIEERVKPKVQNTNQGFNDYILREFKDSDQRYKLLESRGISVDDYILGFLSEIHNESNMRILSNTYMDNVSSLLIDNIQIHSDYLKAIGNAVINYLCWGEEFGSIFARLRSVEDKEYFYHSIREDVLLLNAISNSAIARPNEIPHPTDVKDRVSSVDEEDWIRLAYIEREYVYAEDLWRSKHIGDNCKIYQTYSAVGFSKSKNLPLYHNSYRGSVLGLIYPKHMCNPMGLKGKKTVVFTDASIEYNPFMTYYRYDYLALTFEVLSLLQITMTSTDKGLVGMDLEGKCVLKYQNWCKYKHLTGEQERTPVLRGSQLLVSKEIFNKLVIEIGYEPYCYTISELIFGE</sequence>